<evidence type="ECO:0000256" key="5">
    <source>
        <dbReference type="ARBA" id="ARBA00022725"/>
    </source>
</evidence>
<keyword evidence="7 10" id="KW-0472">Membrane</keyword>
<evidence type="ECO:0000256" key="1">
    <source>
        <dbReference type="ARBA" id="ARBA00004651"/>
    </source>
</evidence>
<keyword evidence="5" id="KW-0552">Olfaction</keyword>
<proteinExistence type="predicted"/>
<evidence type="ECO:0000256" key="8">
    <source>
        <dbReference type="ARBA" id="ARBA00023170"/>
    </source>
</evidence>
<evidence type="ECO:0000256" key="10">
    <source>
        <dbReference type="SAM" id="Phobius"/>
    </source>
</evidence>
<feature type="transmembrane region" description="Helical" evidence="10">
    <location>
        <begin position="523"/>
        <end position="544"/>
    </location>
</feature>
<dbReference type="GO" id="GO:0004984">
    <property type="term" value="F:olfactory receptor activity"/>
    <property type="evidence" value="ECO:0007669"/>
    <property type="project" value="InterPro"/>
</dbReference>
<dbReference type="Pfam" id="PF02949">
    <property type="entry name" value="7tm_6"/>
    <property type="match status" value="2"/>
</dbReference>
<dbReference type="GO" id="GO:0005549">
    <property type="term" value="F:odorant binding"/>
    <property type="evidence" value="ECO:0007669"/>
    <property type="project" value="InterPro"/>
</dbReference>
<dbReference type="GO" id="GO:0007165">
    <property type="term" value="P:signal transduction"/>
    <property type="evidence" value="ECO:0007669"/>
    <property type="project" value="UniProtKB-KW"/>
</dbReference>
<evidence type="ECO:0000313" key="11">
    <source>
        <dbReference type="EMBL" id="KAJ3660210.1"/>
    </source>
</evidence>
<evidence type="ECO:0000256" key="2">
    <source>
        <dbReference type="ARBA" id="ARBA00022475"/>
    </source>
</evidence>
<keyword evidence="12" id="KW-1185">Reference proteome</keyword>
<keyword evidence="8" id="KW-0675">Receptor</keyword>
<evidence type="ECO:0000313" key="12">
    <source>
        <dbReference type="Proteomes" id="UP001168821"/>
    </source>
</evidence>
<organism evidence="11 12">
    <name type="scientific">Zophobas morio</name>
    <dbReference type="NCBI Taxonomy" id="2755281"/>
    <lineage>
        <taxon>Eukaryota</taxon>
        <taxon>Metazoa</taxon>
        <taxon>Ecdysozoa</taxon>
        <taxon>Arthropoda</taxon>
        <taxon>Hexapoda</taxon>
        <taxon>Insecta</taxon>
        <taxon>Pterygota</taxon>
        <taxon>Neoptera</taxon>
        <taxon>Endopterygota</taxon>
        <taxon>Coleoptera</taxon>
        <taxon>Polyphaga</taxon>
        <taxon>Cucujiformia</taxon>
        <taxon>Tenebrionidae</taxon>
        <taxon>Zophobas</taxon>
    </lineage>
</organism>
<protein>
    <recommendedName>
        <fullName evidence="13">Odorant receptor</fullName>
    </recommendedName>
</protein>
<evidence type="ECO:0000256" key="7">
    <source>
        <dbReference type="ARBA" id="ARBA00023136"/>
    </source>
</evidence>
<dbReference type="Proteomes" id="UP001168821">
    <property type="component" value="Unassembled WGS sequence"/>
</dbReference>
<feature type="transmembrane region" description="Helical" evidence="10">
    <location>
        <begin position="556"/>
        <end position="576"/>
    </location>
</feature>
<gene>
    <name evidence="11" type="ORF">Zmor_004675</name>
</gene>
<feature type="transmembrane region" description="Helical" evidence="10">
    <location>
        <begin position="387"/>
        <end position="411"/>
    </location>
</feature>
<dbReference type="PANTHER" id="PTHR21137:SF35">
    <property type="entry name" value="ODORANT RECEPTOR 19A-RELATED"/>
    <property type="match status" value="1"/>
</dbReference>
<keyword evidence="9" id="KW-0807">Transducer</keyword>
<feature type="transmembrane region" description="Helical" evidence="10">
    <location>
        <begin position="239"/>
        <end position="261"/>
    </location>
</feature>
<accession>A0AA38INE7</accession>
<dbReference type="PANTHER" id="PTHR21137">
    <property type="entry name" value="ODORANT RECEPTOR"/>
    <property type="match status" value="1"/>
</dbReference>
<evidence type="ECO:0000256" key="3">
    <source>
        <dbReference type="ARBA" id="ARBA00022606"/>
    </source>
</evidence>
<keyword evidence="3" id="KW-0716">Sensory transduction</keyword>
<feature type="transmembrane region" description="Helical" evidence="10">
    <location>
        <begin position="101"/>
        <end position="125"/>
    </location>
</feature>
<reference evidence="11" key="1">
    <citation type="journal article" date="2023" name="G3 (Bethesda)">
        <title>Whole genome assemblies of Zophobas morio and Tenebrio molitor.</title>
        <authorList>
            <person name="Kaur S."/>
            <person name="Stinson S.A."/>
            <person name="diCenzo G.C."/>
        </authorList>
    </citation>
    <scope>NUCLEOTIDE SEQUENCE</scope>
    <source>
        <strain evidence="11">QUZm001</strain>
    </source>
</reference>
<evidence type="ECO:0000256" key="9">
    <source>
        <dbReference type="ARBA" id="ARBA00023224"/>
    </source>
</evidence>
<dbReference type="AlphaFoldDB" id="A0AA38INE7"/>
<dbReference type="GO" id="GO:0005886">
    <property type="term" value="C:plasma membrane"/>
    <property type="evidence" value="ECO:0007669"/>
    <property type="project" value="UniProtKB-SubCell"/>
</dbReference>
<comment type="subcellular location">
    <subcellularLocation>
        <location evidence="1">Cell membrane</location>
        <topology evidence="1">Multi-pass membrane protein</topology>
    </subcellularLocation>
</comment>
<evidence type="ECO:0000256" key="4">
    <source>
        <dbReference type="ARBA" id="ARBA00022692"/>
    </source>
</evidence>
<dbReference type="EMBL" id="JALNTZ010000002">
    <property type="protein sequence ID" value="KAJ3660210.1"/>
    <property type="molecule type" value="Genomic_DNA"/>
</dbReference>
<feature type="transmembrane region" description="Helical" evidence="10">
    <location>
        <begin position="21"/>
        <end position="40"/>
    </location>
</feature>
<sequence>MSICQFLVVDLNEIKIIRLGLLLLKLGLSPLILLQTYLFLKKFELNYFVQYAPLYIVVLYTLMCVFSQSYITDKITKKVNGIQIWKIEDAPEEIQEKMKKIWFIVTLSIFLSIVSSCVIFIAYIVPTPQDNDFIFTFKLANMYLPQWETPIVWCLIKPAVFGLTYLGLSTPAFAIYYYHGHISLQKYMLKHHLRNINPKSSSANYHQEVNEKLLFCVRNHTHLVKCGFKILGRAQVFVFPFRVAGISFLAGIVLLCFTFEGSLSSQYFRLVAHLLSAIIILVGTVVSGQGIEDLSPEIADALCEVDWCDWDQRNKRIYLTFLTSTNKVFKIKYSDNISLNYELGIQTLMCTFSQSYITDKFTKKVHEIQIWKIEDAPEEIQEKMKKVWFIITLCIFLSIVSSFVIFISYVLPTPQDNDFIFSFKMVNLYLPQWETPIVWCLIKPVIFGLTYQGVSTPAFAIFYYHGHISLQVYMLKHYLRNINLNASSANYHQEVNEKLLFCVRNHAHLVKYGFKILGHTQVFVLPFQVAGISVLVAIVLLCFTFEGSLSSQYFRLAAHLFLAILLVGCAVSGQGIEDLSPEIADALCEVDWCDWDQRNKRIYLIFLTGTNKTFKIKYSENISLNYKLGVQNIKTLVSAMSIIYNLQQQKVN</sequence>
<keyword evidence="4 10" id="KW-0812">Transmembrane</keyword>
<keyword evidence="6 10" id="KW-1133">Transmembrane helix</keyword>
<dbReference type="InterPro" id="IPR004117">
    <property type="entry name" value="7tm6_olfct_rcpt"/>
</dbReference>
<evidence type="ECO:0008006" key="13">
    <source>
        <dbReference type="Google" id="ProtNLM"/>
    </source>
</evidence>
<feature type="transmembrane region" description="Helical" evidence="10">
    <location>
        <begin position="52"/>
        <end position="71"/>
    </location>
</feature>
<keyword evidence="2" id="KW-1003">Cell membrane</keyword>
<comment type="caution">
    <text evidence="11">The sequence shown here is derived from an EMBL/GenBank/DDBJ whole genome shotgun (WGS) entry which is preliminary data.</text>
</comment>
<name>A0AA38INE7_9CUCU</name>
<evidence type="ECO:0000256" key="6">
    <source>
        <dbReference type="ARBA" id="ARBA00022989"/>
    </source>
</evidence>
<feature type="transmembrane region" description="Helical" evidence="10">
    <location>
        <begin position="267"/>
        <end position="286"/>
    </location>
</feature>
<feature type="transmembrane region" description="Helical" evidence="10">
    <location>
        <begin position="150"/>
        <end position="178"/>
    </location>
</feature>